<dbReference type="NCBIfam" id="TIGR00112">
    <property type="entry name" value="proC"/>
    <property type="match status" value="1"/>
</dbReference>
<comment type="catalytic activity">
    <reaction evidence="4">
        <text>L-proline + NAD(+) = (S)-1-pyrroline-5-carboxylate + NADH + 2 H(+)</text>
        <dbReference type="Rhea" id="RHEA:14105"/>
        <dbReference type="ChEBI" id="CHEBI:15378"/>
        <dbReference type="ChEBI" id="CHEBI:17388"/>
        <dbReference type="ChEBI" id="CHEBI:57540"/>
        <dbReference type="ChEBI" id="CHEBI:57945"/>
        <dbReference type="ChEBI" id="CHEBI:60039"/>
        <dbReference type="EC" id="1.5.1.2"/>
    </reaction>
</comment>
<evidence type="ECO:0000256" key="2">
    <source>
        <dbReference type="ARBA" id="ARBA00022857"/>
    </source>
</evidence>
<feature type="domain" description="Pyrroline-5-carboxylate reductase catalytic N-terminal" evidence="6">
    <location>
        <begin position="6"/>
        <end position="100"/>
    </location>
</feature>
<dbReference type="InterPro" id="IPR008927">
    <property type="entry name" value="6-PGluconate_DH-like_C_sf"/>
</dbReference>
<comment type="function">
    <text evidence="4">Catalyzes the reduction of 1-pyrroline-5-carboxylate (PCA) to L-proline.</text>
</comment>
<dbReference type="InterPro" id="IPR028939">
    <property type="entry name" value="P5C_Rdtase_cat_N"/>
</dbReference>
<accession>A0ABW2Z2R4</accession>
<evidence type="ECO:0000313" key="8">
    <source>
        <dbReference type="EMBL" id="MFD0760695.1"/>
    </source>
</evidence>
<keyword evidence="4" id="KW-0641">Proline biosynthesis</keyword>
<evidence type="ECO:0000256" key="4">
    <source>
        <dbReference type="HAMAP-Rule" id="MF_01925"/>
    </source>
</evidence>
<proteinExistence type="inferred from homology"/>
<sequence>MKSINILVIGAGNMGITFAEGMSTSNLLKGSRINVYDISNDRAKEVEAMNIFKVNTSLKDCLSNADIIFLAVKPYNINALFESMYPYTNKDQIFVSVMAGVQIKTIQEGLNVKKVIRSMPNLPAKIGVGLTSFTVSDAVSNSEVFLVERLLKTTGSAVFVKNEEMIDASTSISGSGPAYVFYFMQAIVEKAMGLGFSEEEAKKMTIKTFDGAVKLYKKHKETPNQWIEKVASKGGTTRAALDVLEKDNVKKSIIDAISGAFEKAVELGKAN</sequence>
<dbReference type="Pfam" id="PF03807">
    <property type="entry name" value="F420_oxidored"/>
    <property type="match status" value="1"/>
</dbReference>
<dbReference type="PANTHER" id="PTHR11645">
    <property type="entry name" value="PYRROLINE-5-CARBOXYLATE REDUCTASE"/>
    <property type="match status" value="1"/>
</dbReference>
<evidence type="ECO:0000256" key="5">
    <source>
        <dbReference type="NCBIfam" id="TIGR00112"/>
    </source>
</evidence>
<comment type="pathway">
    <text evidence="4">Amino-acid biosynthesis; L-proline biosynthesis; L-proline from L-glutamate 5-semialdehyde: step 1/1.</text>
</comment>
<dbReference type="SUPFAM" id="SSF51735">
    <property type="entry name" value="NAD(P)-binding Rossmann-fold domains"/>
    <property type="match status" value="1"/>
</dbReference>
<dbReference type="PANTHER" id="PTHR11645:SF0">
    <property type="entry name" value="PYRROLINE-5-CARBOXYLATE REDUCTASE 3"/>
    <property type="match status" value="1"/>
</dbReference>
<keyword evidence="3 4" id="KW-0560">Oxidoreductase</keyword>
<dbReference type="HAMAP" id="MF_01925">
    <property type="entry name" value="P5C_reductase"/>
    <property type="match status" value="1"/>
</dbReference>
<reference evidence="9" key="1">
    <citation type="journal article" date="2019" name="Int. J. Syst. Evol. Microbiol.">
        <title>The Global Catalogue of Microorganisms (GCM) 10K type strain sequencing project: providing services to taxonomists for standard genome sequencing and annotation.</title>
        <authorList>
            <consortium name="The Broad Institute Genomics Platform"/>
            <consortium name="The Broad Institute Genome Sequencing Center for Infectious Disease"/>
            <person name="Wu L."/>
            <person name="Ma J."/>
        </authorList>
    </citation>
    <scope>NUCLEOTIDE SEQUENCE [LARGE SCALE GENOMIC DNA]</scope>
    <source>
        <strain evidence="9">CCUG 60022</strain>
    </source>
</reference>
<comment type="similarity">
    <text evidence="1 4">Belongs to the pyrroline-5-carboxylate reductase family.</text>
</comment>
<evidence type="ECO:0000259" key="7">
    <source>
        <dbReference type="Pfam" id="PF14748"/>
    </source>
</evidence>
<feature type="domain" description="Pyrroline-5-carboxylate reductase dimerisation" evidence="7">
    <location>
        <begin position="163"/>
        <end position="267"/>
    </location>
</feature>
<name>A0ABW2Z2R4_9FLAO</name>
<comment type="subcellular location">
    <subcellularLocation>
        <location evidence="4">Cytoplasm</location>
    </subcellularLocation>
</comment>
<dbReference type="InterPro" id="IPR029036">
    <property type="entry name" value="P5CR_dimer"/>
</dbReference>
<keyword evidence="9" id="KW-1185">Reference proteome</keyword>
<keyword evidence="4" id="KW-0028">Amino-acid biosynthesis</keyword>
<dbReference type="EC" id="1.5.1.2" evidence="4 5"/>
<dbReference type="GO" id="GO:0004735">
    <property type="term" value="F:pyrroline-5-carboxylate reductase activity"/>
    <property type="evidence" value="ECO:0007669"/>
    <property type="project" value="UniProtKB-EC"/>
</dbReference>
<dbReference type="Pfam" id="PF14748">
    <property type="entry name" value="P5CR_dimer"/>
    <property type="match status" value="1"/>
</dbReference>
<evidence type="ECO:0000256" key="3">
    <source>
        <dbReference type="ARBA" id="ARBA00023002"/>
    </source>
</evidence>
<organism evidence="8 9">
    <name type="scientific">Lutibacter aestuarii</name>
    <dbReference type="NCBI Taxonomy" id="861111"/>
    <lineage>
        <taxon>Bacteria</taxon>
        <taxon>Pseudomonadati</taxon>
        <taxon>Bacteroidota</taxon>
        <taxon>Flavobacteriia</taxon>
        <taxon>Flavobacteriales</taxon>
        <taxon>Flavobacteriaceae</taxon>
        <taxon>Lutibacter</taxon>
    </lineage>
</organism>
<dbReference type="RefSeq" id="WP_363317289.1">
    <property type="nucleotide sequence ID" value="NZ_JBHTIC010000002.1"/>
</dbReference>
<keyword evidence="4" id="KW-0963">Cytoplasm</keyword>
<dbReference type="PIRSF" id="PIRSF000193">
    <property type="entry name" value="Pyrrol-5-carb_rd"/>
    <property type="match status" value="1"/>
</dbReference>
<evidence type="ECO:0000256" key="1">
    <source>
        <dbReference type="ARBA" id="ARBA00005525"/>
    </source>
</evidence>
<dbReference type="Gene3D" id="1.10.3730.10">
    <property type="entry name" value="ProC C-terminal domain-like"/>
    <property type="match status" value="1"/>
</dbReference>
<keyword evidence="2 4" id="KW-0521">NADP</keyword>
<protein>
    <recommendedName>
        <fullName evidence="4 5">Pyrroline-5-carboxylate reductase</fullName>
        <shortName evidence="4">P5C reductase</shortName>
        <shortName evidence="4">P5CR</shortName>
        <ecNumber evidence="4 5">1.5.1.2</ecNumber>
    </recommendedName>
    <alternativeName>
        <fullName evidence="4">PCA reductase</fullName>
    </alternativeName>
</protein>
<dbReference type="SUPFAM" id="SSF48179">
    <property type="entry name" value="6-phosphogluconate dehydrogenase C-terminal domain-like"/>
    <property type="match status" value="1"/>
</dbReference>
<dbReference type="EMBL" id="JBHTIC010000002">
    <property type="protein sequence ID" value="MFD0760695.1"/>
    <property type="molecule type" value="Genomic_DNA"/>
</dbReference>
<evidence type="ECO:0000259" key="6">
    <source>
        <dbReference type="Pfam" id="PF03807"/>
    </source>
</evidence>
<dbReference type="Gene3D" id="3.40.50.720">
    <property type="entry name" value="NAD(P)-binding Rossmann-like Domain"/>
    <property type="match status" value="1"/>
</dbReference>
<comment type="caution">
    <text evidence="8">The sequence shown here is derived from an EMBL/GenBank/DDBJ whole genome shotgun (WGS) entry which is preliminary data.</text>
</comment>
<evidence type="ECO:0000313" key="9">
    <source>
        <dbReference type="Proteomes" id="UP001597032"/>
    </source>
</evidence>
<comment type="catalytic activity">
    <reaction evidence="4">
        <text>L-proline + NADP(+) = (S)-1-pyrroline-5-carboxylate + NADPH + 2 H(+)</text>
        <dbReference type="Rhea" id="RHEA:14109"/>
        <dbReference type="ChEBI" id="CHEBI:15378"/>
        <dbReference type="ChEBI" id="CHEBI:17388"/>
        <dbReference type="ChEBI" id="CHEBI:57783"/>
        <dbReference type="ChEBI" id="CHEBI:58349"/>
        <dbReference type="ChEBI" id="CHEBI:60039"/>
        <dbReference type="EC" id="1.5.1.2"/>
    </reaction>
</comment>
<dbReference type="InterPro" id="IPR036291">
    <property type="entry name" value="NAD(P)-bd_dom_sf"/>
</dbReference>
<gene>
    <name evidence="4 8" type="primary">proC</name>
    <name evidence="8" type="ORF">ACFQZW_01220</name>
</gene>
<dbReference type="InterPro" id="IPR000304">
    <property type="entry name" value="Pyrroline-COOH_reductase"/>
</dbReference>
<dbReference type="Proteomes" id="UP001597032">
    <property type="component" value="Unassembled WGS sequence"/>
</dbReference>